<dbReference type="InterPro" id="IPR011990">
    <property type="entry name" value="TPR-like_helical_dom_sf"/>
</dbReference>
<dbReference type="InterPro" id="IPR038906">
    <property type="entry name" value="TTC36"/>
</dbReference>
<gene>
    <name evidence="2" type="ORF">BB558_005306</name>
</gene>
<comment type="caution">
    <text evidence="2">The sequence shown here is derived from an EMBL/GenBank/DDBJ whole genome shotgun (WGS) entry which is preliminary data.</text>
</comment>
<dbReference type="AlphaFoldDB" id="A0A2U1J140"/>
<organism evidence="2 3">
    <name type="scientific">Smittium angustum</name>
    <dbReference type="NCBI Taxonomy" id="133377"/>
    <lineage>
        <taxon>Eukaryota</taxon>
        <taxon>Fungi</taxon>
        <taxon>Fungi incertae sedis</taxon>
        <taxon>Zoopagomycota</taxon>
        <taxon>Kickxellomycotina</taxon>
        <taxon>Harpellomycetes</taxon>
        <taxon>Harpellales</taxon>
        <taxon>Legeriomycetaceae</taxon>
        <taxon>Smittium</taxon>
    </lineage>
</organism>
<dbReference type="SUPFAM" id="SSF48452">
    <property type="entry name" value="TPR-like"/>
    <property type="match status" value="1"/>
</dbReference>
<evidence type="ECO:0000256" key="1">
    <source>
        <dbReference type="ARBA" id="ARBA00006995"/>
    </source>
</evidence>
<dbReference type="Gene3D" id="1.25.40.10">
    <property type="entry name" value="Tetratricopeptide repeat domain"/>
    <property type="match status" value="1"/>
</dbReference>
<proteinExistence type="inferred from homology"/>
<dbReference type="Proteomes" id="UP000245591">
    <property type="component" value="Unassembled WGS sequence"/>
</dbReference>
<comment type="similarity">
    <text evidence="1">Belongs to the TTC36 family.</text>
</comment>
<evidence type="ECO:0000313" key="2">
    <source>
        <dbReference type="EMBL" id="PVZ98692.1"/>
    </source>
</evidence>
<dbReference type="PANTHER" id="PTHR21405">
    <property type="entry name" value="CDNA SEQUENCE BC021608"/>
    <property type="match status" value="1"/>
</dbReference>
<sequence>MEEQLSAHDSRIINAILTTGVDEEFTRDQLLGISEPAFNESQAKDEFRKESKAVYEESVLKKIKSNEANAVALAESGDIDQALLLLSDIIKQYPEYGSAYNNRAQVYRLKKDDRRALDDLTKAIEVGDEKVLGQAYTQRGILKRSMGDEIGCLDDFTNGAKYGNEIAKIATVKENPYAKMCNAIVLKAMAELQNPTK</sequence>
<dbReference type="EMBL" id="MBFU01000520">
    <property type="protein sequence ID" value="PVZ98692.1"/>
    <property type="molecule type" value="Genomic_DNA"/>
</dbReference>
<dbReference type="PANTHER" id="PTHR21405:SF0">
    <property type="entry name" value="TETRATRICOPEPTIDE REPEAT PROTEIN 36"/>
    <property type="match status" value="1"/>
</dbReference>
<reference evidence="2 3" key="1">
    <citation type="journal article" date="2018" name="MBio">
        <title>Comparative Genomics Reveals the Core Gene Toolbox for the Fungus-Insect Symbiosis.</title>
        <authorList>
            <person name="Wang Y."/>
            <person name="Stata M."/>
            <person name="Wang W."/>
            <person name="Stajich J.E."/>
            <person name="White M.M."/>
            <person name="Moncalvo J.M."/>
        </authorList>
    </citation>
    <scope>NUCLEOTIDE SEQUENCE [LARGE SCALE GENOMIC DNA]</scope>
    <source>
        <strain evidence="2 3">AUS-126-30</strain>
    </source>
</reference>
<accession>A0A2U1J140</accession>
<protein>
    <submittedName>
        <fullName evidence="2">Uncharacterized protein</fullName>
    </submittedName>
</protein>
<dbReference type="GO" id="GO:0006570">
    <property type="term" value="P:tyrosine metabolic process"/>
    <property type="evidence" value="ECO:0007669"/>
    <property type="project" value="TreeGrafter"/>
</dbReference>
<name>A0A2U1J140_SMIAN</name>
<keyword evidence="3" id="KW-1185">Reference proteome</keyword>
<evidence type="ECO:0000313" key="3">
    <source>
        <dbReference type="Proteomes" id="UP000245591"/>
    </source>
</evidence>